<dbReference type="EMBL" id="JAERQJ010000020">
    <property type="protein sequence ID" value="MBL0686154.1"/>
    <property type="molecule type" value="Genomic_DNA"/>
</dbReference>
<accession>A0A937D817</accession>
<proteinExistence type="predicted"/>
<reference evidence="1" key="1">
    <citation type="submission" date="2021-01" db="EMBL/GenBank/DDBJ databases">
        <authorList>
            <person name="Zhong Y.L."/>
        </authorList>
    </citation>
    <scope>NUCLEOTIDE SEQUENCE</scope>
    <source>
        <strain evidence="1">KCTC 23302</strain>
    </source>
</reference>
<comment type="caution">
    <text evidence="1">The sequence shown here is derived from an EMBL/GenBank/DDBJ whole genome shotgun (WGS) entry which is preliminary data.</text>
</comment>
<dbReference type="RefSeq" id="WP_201924743.1">
    <property type="nucleotide sequence ID" value="NZ_BAABAX010000004.1"/>
</dbReference>
<dbReference type="AlphaFoldDB" id="A0A937D817"/>
<keyword evidence="2" id="KW-1185">Reference proteome</keyword>
<name>A0A937D817_9FLAO</name>
<sequence>MRLFLLLGSLLLCFGCKTENTSALQDDIKVEKIDSLSKEKIKSELLKISPEAEKSLESFEDFQNLRSLMHTMHDANAFYAKKYADSADILVGTFEENLSEDLNVNTINSRITVLSTESALLAQLSKKKRVRSEEILGANTRLIKAYNSLVIQLNELSLAIPENIEKELLKDLEDEEN</sequence>
<organism evidence="1 2">
    <name type="scientific">Aquimarina mytili</name>
    <dbReference type="NCBI Taxonomy" id="874423"/>
    <lineage>
        <taxon>Bacteria</taxon>
        <taxon>Pseudomonadati</taxon>
        <taxon>Bacteroidota</taxon>
        <taxon>Flavobacteriia</taxon>
        <taxon>Flavobacteriales</taxon>
        <taxon>Flavobacteriaceae</taxon>
        <taxon>Aquimarina</taxon>
    </lineage>
</organism>
<gene>
    <name evidence="1" type="ORF">JJQ60_21700</name>
</gene>
<protein>
    <submittedName>
        <fullName evidence="1">Uncharacterized protein</fullName>
    </submittedName>
</protein>
<dbReference type="Proteomes" id="UP000651057">
    <property type="component" value="Unassembled WGS sequence"/>
</dbReference>
<evidence type="ECO:0000313" key="2">
    <source>
        <dbReference type="Proteomes" id="UP000651057"/>
    </source>
</evidence>
<evidence type="ECO:0000313" key="1">
    <source>
        <dbReference type="EMBL" id="MBL0686154.1"/>
    </source>
</evidence>